<evidence type="ECO:0000313" key="5">
    <source>
        <dbReference type="Proteomes" id="UP001303889"/>
    </source>
</evidence>
<comment type="similarity">
    <text evidence="1">Belongs to the thioesterase PaaI family.</text>
</comment>
<dbReference type="EMBL" id="MU855540">
    <property type="protein sequence ID" value="KAK3901984.1"/>
    <property type="molecule type" value="Genomic_DNA"/>
</dbReference>
<organism evidence="4 5">
    <name type="scientific">Staphylotrichum tortipilum</name>
    <dbReference type="NCBI Taxonomy" id="2831512"/>
    <lineage>
        <taxon>Eukaryota</taxon>
        <taxon>Fungi</taxon>
        <taxon>Dikarya</taxon>
        <taxon>Ascomycota</taxon>
        <taxon>Pezizomycotina</taxon>
        <taxon>Sordariomycetes</taxon>
        <taxon>Sordariomycetidae</taxon>
        <taxon>Sordariales</taxon>
        <taxon>Chaetomiaceae</taxon>
        <taxon>Staphylotrichum</taxon>
    </lineage>
</organism>
<feature type="non-terminal residue" evidence="4">
    <location>
        <position position="1"/>
    </location>
</feature>
<sequence length="210" mass="22717">HPQLRLNHVREGEVEFELHITQDHTNRLKIIHGGTIASLVDLAGSLAVASKGYYATGVSTDLNVSYLSSGGKVGDVLKGKAICDKSKLIPKTVGKTLAYTQISFWDKERNLVARGSHTKLVPHFLPSSISLHSPISPPPPYSSPLLPVPYEPTPKLAKGSVKATLTPWGYRFVALAVANSEPFVIPKGVAPVEADEEPVEVDEEPLKVDR</sequence>
<dbReference type="NCBIfam" id="TIGR00369">
    <property type="entry name" value="unchar_dom_1"/>
    <property type="match status" value="1"/>
</dbReference>
<gene>
    <name evidence="4" type="ORF">C8A05DRAFT_15885</name>
</gene>
<reference evidence="4" key="2">
    <citation type="submission" date="2023-05" db="EMBL/GenBank/DDBJ databases">
        <authorList>
            <consortium name="Lawrence Berkeley National Laboratory"/>
            <person name="Steindorff A."/>
            <person name="Hensen N."/>
            <person name="Bonometti L."/>
            <person name="Westerberg I."/>
            <person name="Brannstrom I.O."/>
            <person name="Guillou S."/>
            <person name="Cros-Aarteil S."/>
            <person name="Calhoun S."/>
            <person name="Haridas S."/>
            <person name="Kuo A."/>
            <person name="Mondo S."/>
            <person name="Pangilinan J."/>
            <person name="Riley R."/>
            <person name="Labutti K."/>
            <person name="Andreopoulos B."/>
            <person name="Lipzen A."/>
            <person name="Chen C."/>
            <person name="Yanf M."/>
            <person name="Daum C."/>
            <person name="Ng V."/>
            <person name="Clum A."/>
            <person name="Ohm R."/>
            <person name="Martin F."/>
            <person name="Silar P."/>
            <person name="Natvig D."/>
            <person name="Lalanne C."/>
            <person name="Gautier V."/>
            <person name="Ament-Velasquez S.L."/>
            <person name="Kruys A."/>
            <person name="Hutchinson M.I."/>
            <person name="Powell A.J."/>
            <person name="Barry K."/>
            <person name="Miller A.N."/>
            <person name="Grigoriev I.V."/>
            <person name="Debuchy R."/>
            <person name="Gladieux P."/>
            <person name="Thoren M.H."/>
            <person name="Johannesson H."/>
        </authorList>
    </citation>
    <scope>NUCLEOTIDE SEQUENCE</scope>
    <source>
        <strain evidence="4">CBS 103.79</strain>
    </source>
</reference>
<evidence type="ECO:0000313" key="4">
    <source>
        <dbReference type="EMBL" id="KAK3901984.1"/>
    </source>
</evidence>
<feature type="domain" description="Thioesterase" evidence="3">
    <location>
        <begin position="29"/>
        <end position="112"/>
    </location>
</feature>
<dbReference type="Pfam" id="PF03061">
    <property type="entry name" value="4HBT"/>
    <property type="match status" value="1"/>
</dbReference>
<keyword evidence="2" id="KW-0378">Hydrolase</keyword>
<evidence type="ECO:0000259" key="3">
    <source>
        <dbReference type="Pfam" id="PF03061"/>
    </source>
</evidence>
<dbReference type="CDD" id="cd03443">
    <property type="entry name" value="PaaI_thioesterase"/>
    <property type="match status" value="1"/>
</dbReference>
<dbReference type="Proteomes" id="UP001303889">
    <property type="component" value="Unassembled WGS sequence"/>
</dbReference>
<dbReference type="AlphaFoldDB" id="A0AAN6RTA3"/>
<dbReference type="PANTHER" id="PTHR21660:SF57">
    <property type="entry name" value="PAAI THIOESTERASE"/>
    <property type="match status" value="1"/>
</dbReference>
<dbReference type="InterPro" id="IPR029069">
    <property type="entry name" value="HotDog_dom_sf"/>
</dbReference>
<comment type="caution">
    <text evidence="4">The sequence shown here is derived from an EMBL/GenBank/DDBJ whole genome shotgun (WGS) entry which is preliminary data.</text>
</comment>
<dbReference type="SUPFAM" id="SSF54637">
    <property type="entry name" value="Thioesterase/thiol ester dehydrase-isomerase"/>
    <property type="match status" value="1"/>
</dbReference>
<protein>
    <submittedName>
        <fullName evidence="4">HotDog domain-containing protein</fullName>
    </submittedName>
</protein>
<dbReference type="PANTHER" id="PTHR21660">
    <property type="entry name" value="THIOESTERASE SUPERFAMILY MEMBER-RELATED"/>
    <property type="match status" value="1"/>
</dbReference>
<dbReference type="Gene3D" id="3.10.129.10">
    <property type="entry name" value="Hotdog Thioesterase"/>
    <property type="match status" value="1"/>
</dbReference>
<accession>A0AAN6RTA3</accession>
<dbReference type="InterPro" id="IPR039298">
    <property type="entry name" value="ACOT13"/>
</dbReference>
<dbReference type="InterPro" id="IPR006683">
    <property type="entry name" value="Thioestr_dom"/>
</dbReference>
<dbReference type="GO" id="GO:0047617">
    <property type="term" value="F:fatty acyl-CoA hydrolase activity"/>
    <property type="evidence" value="ECO:0007669"/>
    <property type="project" value="InterPro"/>
</dbReference>
<keyword evidence="5" id="KW-1185">Reference proteome</keyword>
<evidence type="ECO:0000256" key="1">
    <source>
        <dbReference type="ARBA" id="ARBA00008324"/>
    </source>
</evidence>
<proteinExistence type="inferred from homology"/>
<reference evidence="4" key="1">
    <citation type="journal article" date="2023" name="Mol. Phylogenet. Evol.">
        <title>Genome-scale phylogeny and comparative genomics of the fungal order Sordariales.</title>
        <authorList>
            <person name="Hensen N."/>
            <person name="Bonometti L."/>
            <person name="Westerberg I."/>
            <person name="Brannstrom I.O."/>
            <person name="Guillou S."/>
            <person name="Cros-Aarteil S."/>
            <person name="Calhoun S."/>
            <person name="Haridas S."/>
            <person name="Kuo A."/>
            <person name="Mondo S."/>
            <person name="Pangilinan J."/>
            <person name="Riley R."/>
            <person name="LaButti K."/>
            <person name="Andreopoulos B."/>
            <person name="Lipzen A."/>
            <person name="Chen C."/>
            <person name="Yan M."/>
            <person name="Daum C."/>
            <person name="Ng V."/>
            <person name="Clum A."/>
            <person name="Steindorff A."/>
            <person name="Ohm R.A."/>
            <person name="Martin F."/>
            <person name="Silar P."/>
            <person name="Natvig D.O."/>
            <person name="Lalanne C."/>
            <person name="Gautier V."/>
            <person name="Ament-Velasquez S.L."/>
            <person name="Kruys A."/>
            <person name="Hutchinson M.I."/>
            <person name="Powell A.J."/>
            <person name="Barry K."/>
            <person name="Miller A.N."/>
            <person name="Grigoriev I.V."/>
            <person name="Debuchy R."/>
            <person name="Gladieux P."/>
            <person name="Hiltunen Thoren M."/>
            <person name="Johannesson H."/>
        </authorList>
    </citation>
    <scope>NUCLEOTIDE SEQUENCE</scope>
    <source>
        <strain evidence="4">CBS 103.79</strain>
    </source>
</reference>
<dbReference type="InterPro" id="IPR003736">
    <property type="entry name" value="PAAI_dom"/>
</dbReference>
<name>A0AAN6RTA3_9PEZI</name>
<evidence type="ECO:0000256" key="2">
    <source>
        <dbReference type="ARBA" id="ARBA00022801"/>
    </source>
</evidence>